<keyword evidence="1" id="KW-0472">Membrane</keyword>
<evidence type="ECO:0000313" key="3">
    <source>
        <dbReference type="Proteomes" id="UP000663852"/>
    </source>
</evidence>
<gene>
    <name evidence="2" type="ORF">EDS130_LOCUS34176</name>
</gene>
<evidence type="ECO:0000256" key="1">
    <source>
        <dbReference type="SAM" id="Phobius"/>
    </source>
</evidence>
<feature type="transmembrane region" description="Helical" evidence="1">
    <location>
        <begin position="509"/>
        <end position="527"/>
    </location>
</feature>
<keyword evidence="1" id="KW-0812">Transmembrane</keyword>
<dbReference type="EMBL" id="CAJNOJ010000282">
    <property type="protein sequence ID" value="CAF1367371.1"/>
    <property type="molecule type" value="Genomic_DNA"/>
</dbReference>
<proteinExistence type="predicted"/>
<name>A0A815IE28_ADIRI</name>
<feature type="transmembrane region" description="Helical" evidence="1">
    <location>
        <begin position="432"/>
        <end position="454"/>
    </location>
</feature>
<keyword evidence="1" id="KW-1133">Transmembrane helix</keyword>
<feature type="transmembrane region" description="Helical" evidence="1">
    <location>
        <begin position="81"/>
        <end position="99"/>
    </location>
</feature>
<sequence length="1318" mass="152430">MRDGGWIVSRRLSSFSDNFFAIGIDWNYIEIDSDVNRWMKEVLMNFVRRIKQTINELNFFELEIIRLENFDQRKAIIATRIYIILFSILLTILVIYLAFQGETRTVTLSNPLQSDFTTLFKEYPNSLTCPCQQITIPYEIFLDIIIDYHPICSSIFVSVDWINLLFNYNISYFYPLDFRSSSLGQFQILSSLCSLSKQYLDEHIHDLLSDSFLSPIALSSQLLDHQSQSQSSFIRASSANAFLQLLQLIRSATSVDVLQNAAQTARISRSWVIYDGLITTTEYSTHFSDRNGTICGCDFESTCSSSFSGFFNLSAYETVPVGDYTSSQSLITEVPGFVVGCYALESLLQSSLECLYDLQCINIILNFFPHININNITYLNRNETKYSIDTLVNVFVENLFIENWTINSSFENYYNMCAPLLCTYTFIQYNNILYIITQILGLYGGLVLVLRFIIPQILLKFNQRVRHESTEITQIRLIDHLKQFNLFKKFDATRNDPYELRTSRIATRFFSIVFLVTMCILVIYALVSVRTQSFTILQPSQSTFENLYMKYSSEVKCACKQSFISYESFLSLSPEYHPVCSSLFVSSAWLASLSPANWLDTFFNFEDFRVTGIVIFQAIKILCSYAEIIIRNSWQNFKQSLYVTEFALSKSEMIEQIQGIISQFQSGTIADFKQNLDTIRLHTINTLSTSMLNGGPGSYKLLNTTDTYIDFQYFSADWGECSCALTDDCIVPTVFYEYPDSLSPFSAIFLFKVPGLFSGCFAIRSAFHSSLECFYNETCLSAIETMIRSNRSISVISLNQSQTRYSPNSSIETIFNELMLEKWGEKIEYNRYYEVCAPISCTYTTIKHNDLTYIVTFLLGLFGGVSISLKILVLFLVEWIRNRSRSNLNPTNLNEQNFLERFSQLINKLKIKIRTHNIFESELSWLNEQHRQQEIQTTRIYFLLLLFHVIILITFTSFSVLTKSITIDYPTQSMFDNLRLNSRISSTLECFCQQIGISYKSFISIEPHFHQLCSSDFTNINSNWTRVLYSYGIDDEHSYDDYRLFALPQFRTLSLLCSVSKTTVTNNLIQFHSKTLINKQIQSYDVIQSQSESAIRRFRSSLCKTFVWTFDFIREMNQGNGIVSLIFSNWYFQTLKKEDKAYLWTKPRSYEDQNNCSCGISSMCSSSAKIENTSIPGLRIGCSIIDSFLQSTLECFYNISCINLLKSFYFVQDVLISPLNTNLSSSNETVQDLIDRLLIDEWKYNISYENYYRTCSPRSCRYTIEERVDALDILTRLIGFYGGLTIALKMITPLLMNILQHFFQRFQNRSSTQIQPVL</sequence>
<evidence type="ECO:0000313" key="2">
    <source>
        <dbReference type="EMBL" id="CAF1367371.1"/>
    </source>
</evidence>
<protein>
    <submittedName>
        <fullName evidence="2">Uncharacterized protein</fullName>
    </submittedName>
</protein>
<feature type="transmembrane region" description="Helical" evidence="1">
    <location>
        <begin position="940"/>
        <end position="961"/>
    </location>
</feature>
<comment type="caution">
    <text evidence="2">The sequence shown here is derived from an EMBL/GenBank/DDBJ whole genome shotgun (WGS) entry which is preliminary data.</text>
</comment>
<accession>A0A815IE28</accession>
<organism evidence="2 3">
    <name type="scientific">Adineta ricciae</name>
    <name type="common">Rotifer</name>
    <dbReference type="NCBI Taxonomy" id="249248"/>
    <lineage>
        <taxon>Eukaryota</taxon>
        <taxon>Metazoa</taxon>
        <taxon>Spiralia</taxon>
        <taxon>Gnathifera</taxon>
        <taxon>Rotifera</taxon>
        <taxon>Eurotatoria</taxon>
        <taxon>Bdelloidea</taxon>
        <taxon>Adinetida</taxon>
        <taxon>Adinetidae</taxon>
        <taxon>Adineta</taxon>
    </lineage>
</organism>
<feature type="transmembrane region" description="Helical" evidence="1">
    <location>
        <begin position="851"/>
        <end position="877"/>
    </location>
</feature>
<dbReference type="OrthoDB" id="10030341at2759"/>
<reference evidence="2" key="1">
    <citation type="submission" date="2021-02" db="EMBL/GenBank/DDBJ databases">
        <authorList>
            <person name="Nowell W R."/>
        </authorList>
    </citation>
    <scope>NUCLEOTIDE SEQUENCE</scope>
</reference>
<dbReference type="Proteomes" id="UP000663852">
    <property type="component" value="Unassembled WGS sequence"/>
</dbReference>
<feature type="transmembrane region" description="Helical" evidence="1">
    <location>
        <begin position="1278"/>
        <end position="1299"/>
    </location>
</feature>